<sequence length="117" mass="13387">MENRNFMRVQFPECASVKFDGQMFFANIKDASLQGLYINTTQKLPVSTPLQITVYISPSSSIHLNAEVVRSEEAGMGVQIRRMDVNSFVNLRNAISLLCNDQDQIMRETYKITDRIH</sequence>
<protein>
    <submittedName>
        <fullName evidence="2">Type IV pilus assembly PilZ</fullName>
    </submittedName>
</protein>
<dbReference type="GO" id="GO:0035438">
    <property type="term" value="F:cyclic-di-GMP binding"/>
    <property type="evidence" value="ECO:0007669"/>
    <property type="project" value="InterPro"/>
</dbReference>
<dbReference type="RefSeq" id="WP_011736291.1">
    <property type="nucleotide sequence ID" value="NC_008609.1"/>
</dbReference>
<dbReference type="HOGENOM" id="CLU_146776_1_0_7"/>
<feature type="domain" description="PilZ" evidence="1">
    <location>
        <begin position="2"/>
        <end position="93"/>
    </location>
</feature>
<dbReference type="Pfam" id="PF07238">
    <property type="entry name" value="PilZ"/>
    <property type="match status" value="1"/>
</dbReference>
<evidence type="ECO:0000313" key="3">
    <source>
        <dbReference type="Proteomes" id="UP000006732"/>
    </source>
</evidence>
<accession>A1ARR5</accession>
<gene>
    <name evidence="2" type="ordered locus">Ppro_2430</name>
</gene>
<keyword evidence="3" id="KW-1185">Reference proteome</keyword>
<evidence type="ECO:0000313" key="2">
    <source>
        <dbReference type="EMBL" id="ABL00036.1"/>
    </source>
</evidence>
<dbReference type="KEGG" id="ppd:Ppro_2430"/>
<dbReference type="AlphaFoldDB" id="A1ARR5"/>
<dbReference type="OrthoDB" id="5396383at2"/>
<dbReference type="Proteomes" id="UP000006732">
    <property type="component" value="Chromosome"/>
</dbReference>
<proteinExistence type="predicted"/>
<dbReference type="SUPFAM" id="SSF141371">
    <property type="entry name" value="PilZ domain-like"/>
    <property type="match status" value="1"/>
</dbReference>
<name>A1ARR5_PELPD</name>
<evidence type="ECO:0000259" key="1">
    <source>
        <dbReference type="Pfam" id="PF07238"/>
    </source>
</evidence>
<organism evidence="2 3">
    <name type="scientific">Pelobacter propionicus (strain DSM 2379 / NBRC 103807 / OttBd1)</name>
    <dbReference type="NCBI Taxonomy" id="338966"/>
    <lineage>
        <taxon>Bacteria</taxon>
        <taxon>Pseudomonadati</taxon>
        <taxon>Thermodesulfobacteriota</taxon>
        <taxon>Desulfuromonadia</taxon>
        <taxon>Desulfuromonadales</taxon>
        <taxon>Desulfuromonadaceae</taxon>
        <taxon>Pelobacter</taxon>
    </lineage>
</organism>
<reference evidence="2 3" key="1">
    <citation type="submission" date="2006-10" db="EMBL/GenBank/DDBJ databases">
        <title>Complete sequence of chromosome of Pelobacter propionicus DSM 2379.</title>
        <authorList>
            <consortium name="US DOE Joint Genome Institute"/>
            <person name="Copeland A."/>
            <person name="Lucas S."/>
            <person name="Lapidus A."/>
            <person name="Barry K."/>
            <person name="Detter J.C."/>
            <person name="Glavina del Rio T."/>
            <person name="Hammon N."/>
            <person name="Israni S."/>
            <person name="Dalin E."/>
            <person name="Tice H."/>
            <person name="Pitluck S."/>
            <person name="Saunders E."/>
            <person name="Brettin T."/>
            <person name="Bruce D."/>
            <person name="Han C."/>
            <person name="Tapia R."/>
            <person name="Schmutz J."/>
            <person name="Larimer F."/>
            <person name="Land M."/>
            <person name="Hauser L."/>
            <person name="Kyrpides N."/>
            <person name="Kim E."/>
            <person name="Lovley D."/>
            <person name="Richardson P."/>
        </authorList>
    </citation>
    <scope>NUCLEOTIDE SEQUENCE [LARGE SCALE GENOMIC DNA]</scope>
    <source>
        <strain evidence="3">DSM 2379 / NBRC 103807 / OttBd1</strain>
    </source>
</reference>
<dbReference type="EMBL" id="CP000482">
    <property type="protein sequence ID" value="ABL00036.1"/>
    <property type="molecule type" value="Genomic_DNA"/>
</dbReference>
<dbReference type="Gene3D" id="2.40.10.220">
    <property type="entry name" value="predicted glycosyltransferase like domains"/>
    <property type="match status" value="1"/>
</dbReference>
<dbReference type="InterPro" id="IPR009875">
    <property type="entry name" value="PilZ_domain"/>
</dbReference>